<dbReference type="AlphaFoldDB" id="A0A9E7ZRN7"/>
<gene>
    <name evidence="2" type="ORF">NWE54_27640</name>
</gene>
<organism evidence="2">
    <name type="scientific">Bosea sp. NBC_00436</name>
    <dbReference type="NCBI Taxonomy" id="2969620"/>
    <lineage>
        <taxon>Bacteria</taxon>
        <taxon>Pseudomonadati</taxon>
        <taxon>Pseudomonadota</taxon>
        <taxon>Alphaproteobacteria</taxon>
        <taxon>Hyphomicrobiales</taxon>
        <taxon>Boseaceae</taxon>
        <taxon>Bosea</taxon>
    </lineage>
</organism>
<dbReference type="Gene3D" id="1.20.58.430">
    <property type="entry name" value="Type IV secretion system, VirB5-domain"/>
    <property type="match status" value="1"/>
</dbReference>
<reference evidence="2" key="1">
    <citation type="submission" date="2022-08" db="EMBL/GenBank/DDBJ databases">
        <title>Complete Genome Sequences of 2 Bosea sp. soil isolates.</title>
        <authorList>
            <person name="Alvarez Arevalo M."/>
            <person name="Sterndorff E.B."/>
            <person name="Faurdal D."/>
            <person name="Joergensen T.S."/>
            <person name="Weber T."/>
        </authorList>
    </citation>
    <scope>NUCLEOTIDE SEQUENCE</scope>
    <source>
        <strain evidence="2">NBC_00436</strain>
        <plasmid evidence="2">pNBC436</plasmid>
    </source>
</reference>
<feature type="chain" id="PRO_5039132374" evidence="1">
    <location>
        <begin position="24"/>
        <end position="240"/>
    </location>
</feature>
<name>A0A9E7ZRN7_9HYPH</name>
<dbReference type="EMBL" id="CP102775">
    <property type="protein sequence ID" value="UZF90063.1"/>
    <property type="molecule type" value="Genomic_DNA"/>
</dbReference>
<evidence type="ECO:0000313" key="2">
    <source>
        <dbReference type="EMBL" id="UZF90063.1"/>
    </source>
</evidence>
<feature type="signal peptide" evidence="1">
    <location>
        <begin position="1"/>
        <end position="23"/>
    </location>
</feature>
<keyword evidence="1" id="KW-0732">Signal</keyword>
<dbReference type="InterPro" id="IPR023220">
    <property type="entry name" value="T4SS_VirB5-domain"/>
</dbReference>
<keyword evidence="2" id="KW-0614">Plasmid</keyword>
<evidence type="ECO:0000256" key="1">
    <source>
        <dbReference type="SAM" id="SignalP"/>
    </source>
</evidence>
<geneLocation type="plasmid" evidence="2">
    <name>pNBC436</name>
</geneLocation>
<proteinExistence type="predicted"/>
<protein>
    <submittedName>
        <fullName evidence="2">Conjugal transfer protein</fullName>
    </submittedName>
</protein>
<sequence length="240" mass="24404">MRKSIQTLCVSVVAVLVAAAASAQTPVIDNANLRKAQEIATTTNNILAADRQIMQFTQKTLAAVTGDRTSQAGQLAQIALGGGGFSMGEAPSLGGVISGGSLSFVGMGGGSQNIVSGLINGLQLVKTISGLINGQTSPMDKSYSQLVNTAGTITGLVDSTQSGVQTRSGAFKQGAGMIGQAQDLKGSVDQNSQIMVQTGITVNELIGAVNTATAAANQPNIDRMTMISQATRALEYKAGQ</sequence>
<accession>A0A9E7ZRN7</accession>